<dbReference type="InterPro" id="IPR011008">
    <property type="entry name" value="Dimeric_a/b-barrel"/>
</dbReference>
<dbReference type="Pfam" id="PF03795">
    <property type="entry name" value="YCII"/>
    <property type="match status" value="2"/>
</dbReference>
<dbReference type="InterPro" id="IPR005545">
    <property type="entry name" value="YCII"/>
</dbReference>
<proteinExistence type="inferred from homology"/>
<dbReference type="Proteomes" id="UP000677804">
    <property type="component" value="Chromosome"/>
</dbReference>
<evidence type="ECO:0000313" key="4">
    <source>
        <dbReference type="Proteomes" id="UP000677804"/>
    </source>
</evidence>
<evidence type="ECO:0000256" key="1">
    <source>
        <dbReference type="ARBA" id="ARBA00007689"/>
    </source>
</evidence>
<dbReference type="EMBL" id="CP074405">
    <property type="protein sequence ID" value="QVI62598.1"/>
    <property type="molecule type" value="Genomic_DNA"/>
</dbReference>
<feature type="domain" description="YCII-related" evidence="2">
    <location>
        <begin position="16"/>
        <end position="103"/>
    </location>
</feature>
<sequence length="254" mass="26780">MPEDALEDTMTTPTTYLMLLWGDPDALLDPRAAYAAHERFEADCAAQGHEVLLAKELADAATARTLTVGGRPTDGPYAETTEQLGGLYRIRTADPEGLLRLAAPLVTHDGGTLELRPEVLHDDGAAEGPTASGDAPLHLVLLRGDPAGAFDLDAVLAAHDAFVTACEQQGHRVVGGEELGPHTSARLVRMTPVGQPVLCDGPYTETTEQLGGYYLVRTHDPDALLRLAAPLVEAEGRGTVEVRGMVHDAAPVAG</sequence>
<dbReference type="SUPFAM" id="SSF54909">
    <property type="entry name" value="Dimeric alpha+beta barrel"/>
    <property type="match status" value="2"/>
</dbReference>
<evidence type="ECO:0000313" key="3">
    <source>
        <dbReference type="EMBL" id="QVI62598.1"/>
    </source>
</evidence>
<dbReference type="RefSeq" id="WP_207340259.1">
    <property type="nucleotide sequence ID" value="NZ_CP074405.1"/>
</dbReference>
<organism evidence="3 4">
    <name type="scientific">Cellulomonas wangleii</name>
    <dbReference type="NCBI Taxonomy" id="2816956"/>
    <lineage>
        <taxon>Bacteria</taxon>
        <taxon>Bacillati</taxon>
        <taxon>Actinomycetota</taxon>
        <taxon>Actinomycetes</taxon>
        <taxon>Micrococcales</taxon>
        <taxon>Cellulomonadaceae</taxon>
        <taxon>Cellulomonas</taxon>
    </lineage>
</organism>
<dbReference type="Gene3D" id="3.30.70.1060">
    <property type="entry name" value="Dimeric alpha+beta barrel"/>
    <property type="match status" value="2"/>
</dbReference>
<comment type="similarity">
    <text evidence="1">Belongs to the YciI family.</text>
</comment>
<accession>A0ABX8D6E0</accession>
<dbReference type="PANTHER" id="PTHR35174:SF3">
    <property type="entry name" value="BLL7171 PROTEIN"/>
    <property type="match status" value="1"/>
</dbReference>
<gene>
    <name evidence="3" type="ORF">KG103_01185</name>
</gene>
<protein>
    <recommendedName>
        <fullName evidence="2">YCII-related domain-containing protein</fullName>
    </recommendedName>
</protein>
<dbReference type="PANTHER" id="PTHR35174">
    <property type="entry name" value="BLL7171 PROTEIN-RELATED"/>
    <property type="match status" value="1"/>
</dbReference>
<keyword evidence="4" id="KW-1185">Reference proteome</keyword>
<name>A0ABX8D6E0_9CELL</name>
<evidence type="ECO:0000259" key="2">
    <source>
        <dbReference type="Pfam" id="PF03795"/>
    </source>
</evidence>
<reference evidence="3 4" key="1">
    <citation type="submission" date="2021-05" db="EMBL/GenBank/DDBJ databases">
        <title>Novel species in genus Cellulomonas.</title>
        <authorList>
            <person name="Zhang G."/>
        </authorList>
    </citation>
    <scope>NUCLEOTIDE SEQUENCE [LARGE SCALE GENOMIC DNA]</scope>
    <source>
        <strain evidence="4">zg-ZUI222</strain>
    </source>
</reference>
<feature type="domain" description="YCII-related" evidence="2">
    <location>
        <begin position="138"/>
        <end position="242"/>
    </location>
</feature>